<accession>A0AAD6YZG5</accession>
<dbReference type="Proteomes" id="UP001218218">
    <property type="component" value="Unassembled WGS sequence"/>
</dbReference>
<dbReference type="AlphaFoldDB" id="A0AAD6YZG5"/>
<protein>
    <submittedName>
        <fullName evidence="2">Uncharacterized protein</fullName>
    </submittedName>
</protein>
<feature type="region of interest" description="Disordered" evidence="1">
    <location>
        <begin position="379"/>
        <end position="418"/>
    </location>
</feature>
<evidence type="ECO:0000313" key="3">
    <source>
        <dbReference type="Proteomes" id="UP001218218"/>
    </source>
</evidence>
<keyword evidence="3" id="KW-1185">Reference proteome</keyword>
<comment type="caution">
    <text evidence="2">The sequence shown here is derived from an EMBL/GenBank/DDBJ whole genome shotgun (WGS) entry which is preliminary data.</text>
</comment>
<dbReference type="EMBL" id="JARIHO010000119">
    <property type="protein sequence ID" value="KAJ7302176.1"/>
    <property type="molecule type" value="Genomic_DNA"/>
</dbReference>
<evidence type="ECO:0000313" key="2">
    <source>
        <dbReference type="EMBL" id="KAJ7302176.1"/>
    </source>
</evidence>
<feature type="region of interest" description="Disordered" evidence="1">
    <location>
        <begin position="332"/>
        <end position="357"/>
    </location>
</feature>
<name>A0AAD6YZG5_9AGAR</name>
<feature type="region of interest" description="Disordered" evidence="1">
    <location>
        <begin position="283"/>
        <end position="303"/>
    </location>
</feature>
<gene>
    <name evidence="2" type="ORF">DFH08DRAFT_978039</name>
</gene>
<feature type="compositionally biased region" description="Polar residues" evidence="1">
    <location>
        <begin position="382"/>
        <end position="391"/>
    </location>
</feature>
<reference evidence="2" key="1">
    <citation type="submission" date="2023-03" db="EMBL/GenBank/DDBJ databases">
        <title>Massive genome expansion in bonnet fungi (Mycena s.s.) driven by repeated elements and novel gene families across ecological guilds.</title>
        <authorList>
            <consortium name="Lawrence Berkeley National Laboratory"/>
            <person name="Harder C.B."/>
            <person name="Miyauchi S."/>
            <person name="Viragh M."/>
            <person name="Kuo A."/>
            <person name="Thoen E."/>
            <person name="Andreopoulos B."/>
            <person name="Lu D."/>
            <person name="Skrede I."/>
            <person name="Drula E."/>
            <person name="Henrissat B."/>
            <person name="Morin E."/>
            <person name="Kohler A."/>
            <person name="Barry K."/>
            <person name="LaButti K."/>
            <person name="Morin E."/>
            <person name="Salamov A."/>
            <person name="Lipzen A."/>
            <person name="Mereny Z."/>
            <person name="Hegedus B."/>
            <person name="Baldrian P."/>
            <person name="Stursova M."/>
            <person name="Weitz H."/>
            <person name="Taylor A."/>
            <person name="Grigoriev I.V."/>
            <person name="Nagy L.G."/>
            <person name="Martin F."/>
            <person name="Kauserud H."/>
        </authorList>
    </citation>
    <scope>NUCLEOTIDE SEQUENCE</scope>
    <source>
        <strain evidence="2">CBHHK002</strain>
    </source>
</reference>
<proteinExistence type="predicted"/>
<organism evidence="2 3">
    <name type="scientific">Mycena albidolilacea</name>
    <dbReference type="NCBI Taxonomy" id="1033008"/>
    <lineage>
        <taxon>Eukaryota</taxon>
        <taxon>Fungi</taxon>
        <taxon>Dikarya</taxon>
        <taxon>Basidiomycota</taxon>
        <taxon>Agaricomycotina</taxon>
        <taxon>Agaricomycetes</taxon>
        <taxon>Agaricomycetidae</taxon>
        <taxon>Agaricales</taxon>
        <taxon>Marasmiineae</taxon>
        <taxon>Mycenaceae</taxon>
        <taxon>Mycena</taxon>
    </lineage>
</organism>
<feature type="compositionally biased region" description="Low complexity" evidence="1">
    <location>
        <begin position="332"/>
        <end position="351"/>
    </location>
</feature>
<sequence>MRIAYRFDGEFDEALLYTTDVWLRDEDANPDTIMGDSEALGKGSGHSEETTTRPLSPPPREVVSASIAAPEVGTQCLTRPLCPPPRELVSAGSAAPGWGIQPELNWEASAASTSNNATSPSEETSTARPPPRVEARSPPTEPKSMRDKGKGTTSCPCTEYRDKGKGKAKNTPSLGDRLSEPSSSSVLTARVPLEQRLSNPPLLLADRLQSPRPPTLAERLQGGSFLLLASRLAPPAPTPVSSTMGPPRPEEAGPSSLADWLATRPDPVTIPCRFAALLHRDPPAHDGRTYRSPINPEDPTAPRRVRRGYRAGRILRELAAMRAEEEAMRAAVAEEGGTSITSTSRRSPTPSEMEGVELQNPFSSALSTAVPTGVLHLVGQQDAPSTSTQTQDFDEEMDDPPRSWTPDEDDEWGMGPPV</sequence>
<feature type="compositionally biased region" description="Low complexity" evidence="1">
    <location>
        <begin position="107"/>
        <end position="127"/>
    </location>
</feature>
<feature type="region of interest" description="Disordered" evidence="1">
    <location>
        <begin position="235"/>
        <end position="255"/>
    </location>
</feature>
<evidence type="ECO:0000256" key="1">
    <source>
        <dbReference type="SAM" id="MobiDB-lite"/>
    </source>
</evidence>
<feature type="region of interest" description="Disordered" evidence="1">
    <location>
        <begin position="27"/>
        <end position="215"/>
    </location>
</feature>